<dbReference type="AlphaFoldDB" id="A0AAV9UUG5"/>
<proteinExistence type="predicted"/>
<feature type="transmembrane region" description="Helical" evidence="2">
    <location>
        <begin position="269"/>
        <end position="286"/>
    </location>
</feature>
<dbReference type="EMBL" id="JAVHNQ010000005">
    <property type="protein sequence ID" value="KAK6347012.1"/>
    <property type="molecule type" value="Genomic_DNA"/>
</dbReference>
<feature type="transmembrane region" description="Helical" evidence="2">
    <location>
        <begin position="205"/>
        <end position="223"/>
    </location>
</feature>
<dbReference type="InterPro" id="IPR018830">
    <property type="entry name" value="DUF2434"/>
</dbReference>
<sequence length="394" mass="45131">MSDDGDWLYSDGGRQRFNATTLAQFGYVIYPNNTVSNWSTCVLAFGGYIPTVISNGSWYNSSGCDTPVREIRTRGILGIVCAVVFALLLILSLVCLNKHGKSFLPAEKRFRLVGRRWPWYWCIITSTLGIISGFTAVDVDRVWVLGTAAIFHFIFYLVTLPACLAAVWEMTRNWASFEERKGVDEDFFRYRQDDRRSKIEFYEPLIFYLFNFLSFFLSILRAWNPISRSNVDVITDARFKAASIFSFLAWLIIVVALVISQHYYRPCKFPWKIPVVLALTLVRIGYNIGSAFDYSISQLRYQASPAYIYCLGFLPIILAVIVILQSGWREPNEDQELLRLRNARNMSLDQEMMAVQAPSGKAIEGNRKPSRRRRTHRASAPPDYWGSEDPGKMS</sequence>
<feature type="transmembrane region" description="Helical" evidence="2">
    <location>
        <begin position="117"/>
        <end position="137"/>
    </location>
</feature>
<feature type="transmembrane region" description="Helical" evidence="2">
    <location>
        <begin position="243"/>
        <end position="260"/>
    </location>
</feature>
<reference evidence="3 4" key="1">
    <citation type="submission" date="2019-10" db="EMBL/GenBank/DDBJ databases">
        <authorList>
            <person name="Palmer J.M."/>
        </authorList>
    </citation>
    <scope>NUCLEOTIDE SEQUENCE [LARGE SCALE GENOMIC DNA]</scope>
    <source>
        <strain evidence="3 4">TWF696</strain>
    </source>
</reference>
<accession>A0AAV9UUG5</accession>
<feature type="compositionally biased region" description="Basic residues" evidence="1">
    <location>
        <begin position="368"/>
        <end position="377"/>
    </location>
</feature>
<protein>
    <submittedName>
        <fullName evidence="3">Uncharacterized protein</fullName>
    </submittedName>
</protein>
<keyword evidence="2" id="KW-1133">Transmembrane helix</keyword>
<name>A0AAV9UUG5_9PEZI</name>
<feature type="transmembrane region" description="Helical" evidence="2">
    <location>
        <begin position="76"/>
        <end position="96"/>
    </location>
</feature>
<feature type="transmembrane region" description="Helical" evidence="2">
    <location>
        <begin position="306"/>
        <end position="324"/>
    </location>
</feature>
<evidence type="ECO:0000256" key="1">
    <source>
        <dbReference type="SAM" id="MobiDB-lite"/>
    </source>
</evidence>
<evidence type="ECO:0000313" key="3">
    <source>
        <dbReference type="EMBL" id="KAK6347012.1"/>
    </source>
</evidence>
<evidence type="ECO:0000313" key="4">
    <source>
        <dbReference type="Proteomes" id="UP001375240"/>
    </source>
</evidence>
<evidence type="ECO:0000256" key="2">
    <source>
        <dbReference type="SAM" id="Phobius"/>
    </source>
</evidence>
<dbReference type="Pfam" id="PF10361">
    <property type="entry name" value="DUF2434"/>
    <property type="match status" value="1"/>
</dbReference>
<comment type="caution">
    <text evidence="3">The sequence shown here is derived from an EMBL/GenBank/DDBJ whole genome shotgun (WGS) entry which is preliminary data.</text>
</comment>
<organism evidence="3 4">
    <name type="scientific">Orbilia brochopaga</name>
    <dbReference type="NCBI Taxonomy" id="3140254"/>
    <lineage>
        <taxon>Eukaryota</taxon>
        <taxon>Fungi</taxon>
        <taxon>Dikarya</taxon>
        <taxon>Ascomycota</taxon>
        <taxon>Pezizomycotina</taxon>
        <taxon>Orbiliomycetes</taxon>
        <taxon>Orbiliales</taxon>
        <taxon>Orbiliaceae</taxon>
        <taxon>Orbilia</taxon>
    </lineage>
</organism>
<keyword evidence="2" id="KW-0472">Membrane</keyword>
<keyword evidence="4" id="KW-1185">Reference proteome</keyword>
<gene>
    <name evidence="3" type="ORF">TWF696_007102</name>
</gene>
<keyword evidence="2" id="KW-0812">Transmembrane</keyword>
<feature type="transmembrane region" description="Helical" evidence="2">
    <location>
        <begin position="143"/>
        <end position="168"/>
    </location>
</feature>
<feature type="region of interest" description="Disordered" evidence="1">
    <location>
        <begin position="354"/>
        <end position="394"/>
    </location>
</feature>
<dbReference type="Proteomes" id="UP001375240">
    <property type="component" value="Unassembled WGS sequence"/>
</dbReference>